<evidence type="ECO:0000313" key="7">
    <source>
        <dbReference type="Proteomes" id="UP000038802"/>
    </source>
</evidence>
<dbReference type="EMBL" id="CSAE01001462">
    <property type="protein sequence ID" value="COX65267.1"/>
    <property type="molecule type" value="Genomic_DNA"/>
</dbReference>
<evidence type="ECO:0000313" key="1">
    <source>
        <dbReference type="EMBL" id="CFS16214.1"/>
    </source>
</evidence>
<dbReference type="AlphaFoldDB" id="A0A0T9EPN1"/>
<proteinExistence type="predicted"/>
<evidence type="ECO:0000313" key="2">
    <source>
        <dbReference type="EMBL" id="CKS20853.1"/>
    </source>
</evidence>
<dbReference type="Proteomes" id="UP000039217">
    <property type="component" value="Unassembled WGS sequence"/>
</dbReference>
<sequence length="73" mass="7825">MFSTTEWLANNRSTPIEITAAGMEVANVNPTLSPRYTLAAVNTKVINAPRTTPRMVISRAPTVAPDMAIDPIG</sequence>
<evidence type="ECO:0000313" key="8">
    <source>
        <dbReference type="Proteomes" id="UP000039021"/>
    </source>
</evidence>
<evidence type="ECO:0000313" key="5">
    <source>
        <dbReference type="EMBL" id="COX65267.1"/>
    </source>
</evidence>
<evidence type="ECO:0000313" key="11">
    <source>
        <dbReference type="Proteomes" id="UP000046680"/>
    </source>
</evidence>
<evidence type="ECO:0000313" key="10">
    <source>
        <dbReference type="Proteomes" id="UP000044938"/>
    </source>
</evidence>
<evidence type="ECO:0000313" key="9">
    <source>
        <dbReference type="Proteomes" id="UP000039217"/>
    </source>
</evidence>
<accession>A0A0T9EPN1</accession>
<dbReference type="Proteomes" id="UP000044938">
    <property type="component" value="Unassembled WGS sequence"/>
</dbReference>
<reference evidence="6" key="3">
    <citation type="submission" date="2015-03" db="EMBL/GenBank/DDBJ databases">
        <authorList>
            <consortium name="Pathogen Informatics"/>
            <person name="Murphy D."/>
        </authorList>
    </citation>
    <scope>NUCLEOTIDE SEQUENCE</scope>
    <source>
        <strain evidence="6">N09902308</strain>
    </source>
</reference>
<dbReference type="EMBL" id="CNFU01000620">
    <property type="protein sequence ID" value="CKS20853.1"/>
    <property type="molecule type" value="Genomic_DNA"/>
</dbReference>
<reference evidence="7 8" key="2">
    <citation type="submission" date="2015-03" db="EMBL/GenBank/DDBJ databases">
        <authorList>
            <consortium name="Pathogen Informatics"/>
        </authorList>
    </citation>
    <scope>NUCLEOTIDE SEQUENCE [LARGE SCALE GENOMIC DNA]</scope>
    <source>
        <strain evidence="2 12">Bir 187</strain>
        <strain evidence="1 11">C09601061</strain>
        <strain evidence="3 9">D00501624</strain>
        <strain evidence="7">K00500041</strain>
        <strain evidence="4 10">M09401471</strain>
        <strain evidence="8">N09902308</strain>
    </source>
</reference>
<gene>
    <name evidence="1" type="ORF">ERS007657_04316</name>
    <name evidence="3" type="ORF">ERS007661_02924</name>
    <name evidence="5" type="ORF">ERS007703_05395</name>
    <name evidence="4" type="ORF">ERS007720_03494</name>
    <name evidence="6" type="ORF">ERS007739_04894</name>
    <name evidence="2" type="ORF">ERS027661_02747</name>
</gene>
<dbReference type="Proteomes" id="UP000038802">
    <property type="component" value="Unassembled WGS sequence"/>
</dbReference>
<evidence type="ECO:0000313" key="12">
    <source>
        <dbReference type="Proteomes" id="UP000049023"/>
    </source>
</evidence>
<evidence type="ECO:0000313" key="4">
    <source>
        <dbReference type="EMBL" id="COW89360.1"/>
    </source>
</evidence>
<dbReference type="Proteomes" id="UP000049023">
    <property type="component" value="Unassembled WGS sequence"/>
</dbReference>
<dbReference type="EMBL" id="CGCX01002789">
    <property type="protein sequence ID" value="CFS16214.1"/>
    <property type="molecule type" value="Genomic_DNA"/>
</dbReference>
<evidence type="ECO:0000313" key="3">
    <source>
        <dbReference type="EMBL" id="CNV68347.1"/>
    </source>
</evidence>
<dbReference type="Proteomes" id="UP000046680">
    <property type="component" value="Unassembled WGS sequence"/>
</dbReference>
<dbReference type="Proteomes" id="UP000039021">
    <property type="component" value="Unassembled WGS sequence"/>
</dbReference>
<dbReference type="EMBL" id="CQQC01001147">
    <property type="protein sequence ID" value="CNV68347.1"/>
    <property type="molecule type" value="Genomic_DNA"/>
</dbReference>
<dbReference type="EMBL" id="CSBK01003370">
    <property type="protein sequence ID" value="CPA85214.1"/>
    <property type="molecule type" value="Genomic_DNA"/>
</dbReference>
<evidence type="ECO:0000313" key="6">
    <source>
        <dbReference type="EMBL" id="CPA85214.1"/>
    </source>
</evidence>
<protein>
    <submittedName>
        <fullName evidence="5">Uncharacterized protein</fullName>
    </submittedName>
</protein>
<organism evidence="5 7">
    <name type="scientific">Mycobacterium tuberculosis</name>
    <dbReference type="NCBI Taxonomy" id="1773"/>
    <lineage>
        <taxon>Bacteria</taxon>
        <taxon>Bacillati</taxon>
        <taxon>Actinomycetota</taxon>
        <taxon>Actinomycetes</taxon>
        <taxon>Mycobacteriales</taxon>
        <taxon>Mycobacteriaceae</taxon>
        <taxon>Mycobacterium</taxon>
        <taxon>Mycobacterium tuberculosis complex</taxon>
    </lineage>
</organism>
<name>A0A0T9EPN1_MYCTX</name>
<reference evidence="5" key="1">
    <citation type="submission" date="2015-03" db="EMBL/GenBank/DDBJ databases">
        <authorList>
            <person name="Murphy D."/>
        </authorList>
    </citation>
    <scope>NUCLEOTIDE SEQUENCE [LARGE SCALE GENOMIC DNA]</scope>
    <source>
        <strain evidence="5">K00500041</strain>
    </source>
</reference>
<dbReference type="EMBL" id="CSAJ01000568">
    <property type="protein sequence ID" value="COW89360.1"/>
    <property type="molecule type" value="Genomic_DNA"/>
</dbReference>